<sequence length="772" mass="84498">MKFRLLLSFLLTTTFAFCQIIPEEVKPPSWNISDLPSVKPYKLQSFDLKKLQDEDKINDKDKSIPWRFGQDIYVDHNFNDVGIWTTLENGDRIWRMSYESLGAHTINFMFDAFWIPEGAKLYVYNDEKNDLLRPFTHHNNNAEEVLGTWLVNGEKAWIEYYQPASVNGQARITVGSIIHGYRTAETFQKALNDSGACNHDVDCDITPLGADPFDINTRKEEVKKAAGMLVTGGNGFCSGTLVNNTSNDGTPYFMTANHCSGGEASWAFRFNWRSPNPSCGTFTNSTNGSFNQTVSGSIVRAASSESDMELVEITDASFFNNNPDIVWAGWNRSTTQTPQINFGIHHPRGDIQKVCRDDQGATRFITGFNGNPTTEMWRIADWDLGVTEPASSGSGLFNENGHLIGMLSGGSAACSGTNDNGGFDVYGRFGVAWDFGGSQASRLREWLDPGNTGAMTLDIYPALETFDNDASVSIGSGSETEICGEDFMPQVTLINRGDLTLTSADVTYSFDGGTNTNVTWTGSLASSEQEVVATPTYGNLASGAHTFTVSVSNPNGVTDENTSNDTFVFNFEVSPSYTTSTVVFNILTDDYGDETAWSLLDSSGSIIANGPSLPYADNTSYQETITLPITDDCYTFIISDSADDGICCGYGIGNYNLQDGNGNFIINSSGDFGSLESVLFNVENPLSVNEFGLNNLVGIYPNPVTDSLHIVLNHLNEDLNYEIFNTLGQQVSKGNLEANLSHTLDMSQRESGIYFIKLSSATSSFTKKIVKN</sequence>
<dbReference type="EMBL" id="JACLCP010000002">
    <property type="protein sequence ID" value="MBC2845137.1"/>
    <property type="molecule type" value="Genomic_DNA"/>
</dbReference>
<feature type="chain" id="PRO_5032804028" evidence="2">
    <location>
        <begin position="19"/>
        <end position="772"/>
    </location>
</feature>
<name>A0A842IUX3_9FLAO</name>
<dbReference type="RefSeq" id="WP_185788848.1">
    <property type="nucleotide sequence ID" value="NZ_JACLCP010000002.1"/>
</dbReference>
<protein>
    <submittedName>
        <fullName evidence="4">T9SS type A sorting domain-containing protein</fullName>
    </submittedName>
</protein>
<evidence type="ECO:0000256" key="1">
    <source>
        <dbReference type="ARBA" id="ARBA00022729"/>
    </source>
</evidence>
<dbReference type="SUPFAM" id="SSF50494">
    <property type="entry name" value="Trypsin-like serine proteases"/>
    <property type="match status" value="1"/>
</dbReference>
<accession>A0A842IUX3</accession>
<dbReference type="InterPro" id="IPR009003">
    <property type="entry name" value="Peptidase_S1_PA"/>
</dbReference>
<dbReference type="InterPro" id="IPR013783">
    <property type="entry name" value="Ig-like_fold"/>
</dbReference>
<proteinExistence type="predicted"/>
<dbReference type="Gene3D" id="2.40.10.10">
    <property type="entry name" value="Trypsin-like serine proteases"/>
    <property type="match status" value="2"/>
</dbReference>
<gene>
    <name evidence="4" type="ORF">H7F21_08535</name>
</gene>
<keyword evidence="1 2" id="KW-0732">Signal</keyword>
<dbReference type="Pfam" id="PF18962">
    <property type="entry name" value="Por_Secre_tail"/>
    <property type="match status" value="1"/>
</dbReference>
<evidence type="ECO:0000313" key="4">
    <source>
        <dbReference type="EMBL" id="MBC2845137.1"/>
    </source>
</evidence>
<dbReference type="AlphaFoldDB" id="A0A842IUX3"/>
<evidence type="ECO:0000313" key="5">
    <source>
        <dbReference type="Proteomes" id="UP000533900"/>
    </source>
</evidence>
<reference evidence="4" key="1">
    <citation type="submission" date="2020-08" db="EMBL/GenBank/DDBJ databases">
        <title>Winogradskyella ouciana sp. nov., isolated from the hadal seawater of the Mariana Trench.</title>
        <authorList>
            <person name="He X."/>
        </authorList>
    </citation>
    <scope>NUCLEOTIDE SEQUENCE [LARGE SCALE GENOMIC DNA]</scope>
    <source>
        <strain evidence="4">KCTC 52348</strain>
    </source>
</reference>
<dbReference type="InterPro" id="IPR026444">
    <property type="entry name" value="Secre_tail"/>
</dbReference>
<dbReference type="NCBIfam" id="TIGR04183">
    <property type="entry name" value="Por_Secre_tail"/>
    <property type="match status" value="1"/>
</dbReference>
<keyword evidence="5" id="KW-1185">Reference proteome</keyword>
<dbReference type="InterPro" id="IPR043504">
    <property type="entry name" value="Peptidase_S1_PA_chymotrypsin"/>
</dbReference>
<dbReference type="Proteomes" id="UP000533900">
    <property type="component" value="Unassembled WGS sequence"/>
</dbReference>
<evidence type="ECO:0000259" key="3">
    <source>
        <dbReference type="Pfam" id="PF18962"/>
    </source>
</evidence>
<evidence type="ECO:0000256" key="2">
    <source>
        <dbReference type="SAM" id="SignalP"/>
    </source>
</evidence>
<feature type="domain" description="Secretion system C-terminal sorting" evidence="3">
    <location>
        <begin position="699"/>
        <end position="770"/>
    </location>
</feature>
<comment type="caution">
    <text evidence="4">The sequence shown here is derived from an EMBL/GenBank/DDBJ whole genome shotgun (WGS) entry which is preliminary data.</text>
</comment>
<organism evidence="4 5">
    <name type="scientific">Winogradskyella flava</name>
    <dbReference type="NCBI Taxonomy" id="1884876"/>
    <lineage>
        <taxon>Bacteria</taxon>
        <taxon>Pseudomonadati</taxon>
        <taxon>Bacteroidota</taxon>
        <taxon>Flavobacteriia</taxon>
        <taxon>Flavobacteriales</taxon>
        <taxon>Flavobacteriaceae</taxon>
        <taxon>Winogradskyella</taxon>
    </lineage>
</organism>
<dbReference type="Gene3D" id="2.60.40.10">
    <property type="entry name" value="Immunoglobulins"/>
    <property type="match status" value="1"/>
</dbReference>
<feature type="signal peptide" evidence="2">
    <location>
        <begin position="1"/>
        <end position="18"/>
    </location>
</feature>